<protein>
    <submittedName>
        <fullName evidence="8">RNA polymerase sigma factor</fullName>
    </submittedName>
</protein>
<keyword evidence="4" id="KW-0238">DNA-binding</keyword>
<dbReference type="InterPro" id="IPR039425">
    <property type="entry name" value="RNA_pol_sigma-70-like"/>
</dbReference>
<evidence type="ECO:0000313" key="8">
    <source>
        <dbReference type="EMBL" id="QIB68282.1"/>
    </source>
</evidence>
<dbReference type="InterPro" id="IPR013249">
    <property type="entry name" value="RNA_pol_sigma70_r4_t2"/>
</dbReference>
<evidence type="ECO:0000259" key="6">
    <source>
        <dbReference type="Pfam" id="PF04542"/>
    </source>
</evidence>
<dbReference type="Pfam" id="PF08281">
    <property type="entry name" value="Sigma70_r4_2"/>
    <property type="match status" value="1"/>
</dbReference>
<dbReference type="Pfam" id="PF04542">
    <property type="entry name" value="Sigma70_r2"/>
    <property type="match status" value="1"/>
</dbReference>
<gene>
    <name evidence="8" type="ORF">Ami103574_02665</name>
</gene>
<dbReference type="InterPro" id="IPR014284">
    <property type="entry name" value="RNA_pol_sigma-70_dom"/>
</dbReference>
<comment type="similarity">
    <text evidence="1">Belongs to the sigma-70 factor family. ECF subfamily.</text>
</comment>
<dbReference type="RefSeq" id="WP_163065202.1">
    <property type="nucleotide sequence ID" value="NZ_CP048649.1"/>
</dbReference>
<evidence type="ECO:0000256" key="1">
    <source>
        <dbReference type="ARBA" id="ARBA00010641"/>
    </source>
</evidence>
<evidence type="ECO:0000256" key="2">
    <source>
        <dbReference type="ARBA" id="ARBA00023015"/>
    </source>
</evidence>
<dbReference type="InterPro" id="IPR036388">
    <property type="entry name" value="WH-like_DNA-bd_sf"/>
</dbReference>
<dbReference type="GO" id="GO:0006352">
    <property type="term" value="P:DNA-templated transcription initiation"/>
    <property type="evidence" value="ECO:0007669"/>
    <property type="project" value="InterPro"/>
</dbReference>
<dbReference type="AlphaFoldDB" id="A0A858BSF3"/>
<evidence type="ECO:0000256" key="5">
    <source>
        <dbReference type="ARBA" id="ARBA00023163"/>
    </source>
</evidence>
<accession>A0A858BSF3</accession>
<dbReference type="EMBL" id="CP048649">
    <property type="protein sequence ID" value="QIB68282.1"/>
    <property type="molecule type" value="Genomic_DNA"/>
</dbReference>
<dbReference type="GO" id="GO:0016987">
    <property type="term" value="F:sigma factor activity"/>
    <property type="evidence" value="ECO:0007669"/>
    <property type="project" value="UniProtKB-KW"/>
</dbReference>
<sequence>MTKDEFKRLAEGSYKKLYPYIYSLVKDEQDTWDIVQDTMERALKSIDKIESSDGPEAFLREIAKNVMLDKKRRVDIKREIYEKVKKKEAEGQTFKESVLDTLVKRGRSKEISRAIWKLDKTERKIILLHYYFGKSLIKISERTGIKYTTVLYKHKKALRALKENLKKMR</sequence>
<proteinExistence type="inferred from homology"/>
<dbReference type="PANTHER" id="PTHR43133:SF8">
    <property type="entry name" value="RNA POLYMERASE SIGMA FACTOR HI_1459-RELATED"/>
    <property type="match status" value="1"/>
</dbReference>
<feature type="domain" description="RNA polymerase sigma factor 70 region 4 type 2" evidence="7">
    <location>
        <begin position="110"/>
        <end position="161"/>
    </location>
</feature>
<keyword evidence="9" id="KW-1185">Reference proteome</keyword>
<dbReference type="GO" id="GO:0003677">
    <property type="term" value="F:DNA binding"/>
    <property type="evidence" value="ECO:0007669"/>
    <property type="project" value="UniProtKB-KW"/>
</dbReference>
<dbReference type="KEGG" id="abut:Ami103574_02665"/>
<dbReference type="Gene3D" id="1.10.10.10">
    <property type="entry name" value="Winged helix-like DNA-binding domain superfamily/Winged helix DNA-binding domain"/>
    <property type="match status" value="1"/>
</dbReference>
<reference evidence="8 9" key="1">
    <citation type="submission" date="2020-02" db="EMBL/GenBank/DDBJ databases">
        <authorList>
            <person name="Kim Y.B."/>
            <person name="Roh S.W."/>
        </authorList>
    </citation>
    <scope>NUCLEOTIDE SEQUENCE [LARGE SCALE GENOMIC DNA]</scope>
    <source>
        <strain evidence="8 9">DSM 103574</strain>
    </source>
</reference>
<evidence type="ECO:0000313" key="9">
    <source>
        <dbReference type="Proteomes" id="UP000466848"/>
    </source>
</evidence>
<keyword evidence="5" id="KW-0804">Transcription</keyword>
<dbReference type="Gene3D" id="1.10.1740.10">
    <property type="match status" value="1"/>
</dbReference>
<feature type="domain" description="RNA polymerase sigma-70 region 2" evidence="6">
    <location>
        <begin position="14"/>
        <end position="73"/>
    </location>
</feature>
<dbReference type="InterPro" id="IPR007627">
    <property type="entry name" value="RNA_pol_sigma70_r2"/>
</dbReference>
<evidence type="ECO:0000259" key="7">
    <source>
        <dbReference type="Pfam" id="PF08281"/>
    </source>
</evidence>
<dbReference type="PANTHER" id="PTHR43133">
    <property type="entry name" value="RNA POLYMERASE ECF-TYPE SIGMA FACTO"/>
    <property type="match status" value="1"/>
</dbReference>
<dbReference type="NCBIfam" id="TIGR02937">
    <property type="entry name" value="sigma70-ECF"/>
    <property type="match status" value="1"/>
</dbReference>
<name>A0A858BSF3_9FIRM</name>
<evidence type="ECO:0000256" key="4">
    <source>
        <dbReference type="ARBA" id="ARBA00023125"/>
    </source>
</evidence>
<dbReference type="SUPFAM" id="SSF88946">
    <property type="entry name" value="Sigma2 domain of RNA polymerase sigma factors"/>
    <property type="match status" value="1"/>
</dbReference>
<dbReference type="InterPro" id="IPR013325">
    <property type="entry name" value="RNA_pol_sigma_r2"/>
</dbReference>
<organism evidence="8 9">
    <name type="scientific">Aminipila butyrica</name>
    <dbReference type="NCBI Taxonomy" id="433296"/>
    <lineage>
        <taxon>Bacteria</taxon>
        <taxon>Bacillati</taxon>
        <taxon>Bacillota</taxon>
        <taxon>Clostridia</taxon>
        <taxon>Peptostreptococcales</taxon>
        <taxon>Anaerovoracaceae</taxon>
        <taxon>Aminipila</taxon>
    </lineage>
</organism>
<evidence type="ECO:0000256" key="3">
    <source>
        <dbReference type="ARBA" id="ARBA00023082"/>
    </source>
</evidence>
<dbReference type="SUPFAM" id="SSF88659">
    <property type="entry name" value="Sigma3 and sigma4 domains of RNA polymerase sigma factors"/>
    <property type="match status" value="1"/>
</dbReference>
<dbReference type="Proteomes" id="UP000466848">
    <property type="component" value="Chromosome"/>
</dbReference>
<keyword evidence="3" id="KW-0731">Sigma factor</keyword>
<keyword evidence="2" id="KW-0805">Transcription regulation</keyword>
<dbReference type="InterPro" id="IPR013324">
    <property type="entry name" value="RNA_pol_sigma_r3/r4-like"/>
</dbReference>